<reference evidence="3" key="1">
    <citation type="submission" date="2013-03" db="EMBL/GenBank/DDBJ databases">
        <title>Genome sequence of Chthonomonas calidirosea, the first sequenced genome from the Armatimonadetes phylum (formally candidate division OP10).</title>
        <authorList>
            <person name="Lee K.C.Y."/>
            <person name="Morgan X.C."/>
            <person name="Dunfield P.F."/>
            <person name="Tamas I."/>
            <person name="Houghton K.M."/>
            <person name="Vyssotski M."/>
            <person name="Ryan J.L.J."/>
            <person name="Lagutin K."/>
            <person name="McDonald I.R."/>
            <person name="Stott M.B."/>
        </authorList>
    </citation>
    <scope>NUCLEOTIDE SEQUENCE [LARGE SCALE GENOMIC DNA]</scope>
    <source>
        <strain evidence="3">DSM 23976 / ICMP 18418 / T49</strain>
    </source>
</reference>
<dbReference type="InterPro" id="IPR012902">
    <property type="entry name" value="N_methyl_site"/>
</dbReference>
<evidence type="ECO:0000259" key="1">
    <source>
        <dbReference type="Pfam" id="PF07596"/>
    </source>
</evidence>
<gene>
    <name evidence="2" type="ORF">CCALI_02638</name>
</gene>
<keyword evidence="3" id="KW-1185">Reference proteome</keyword>
<dbReference type="InterPro" id="IPR011453">
    <property type="entry name" value="DUF1559"/>
</dbReference>
<dbReference type="InParanoid" id="S0EZN3"/>
<dbReference type="PROSITE" id="PS00409">
    <property type="entry name" value="PROKAR_NTER_METHYL"/>
    <property type="match status" value="1"/>
</dbReference>
<dbReference type="PANTHER" id="PTHR30093:SF2">
    <property type="entry name" value="TYPE II SECRETION SYSTEM PROTEIN H"/>
    <property type="match status" value="1"/>
</dbReference>
<dbReference type="SUPFAM" id="SSF54523">
    <property type="entry name" value="Pili subunits"/>
    <property type="match status" value="1"/>
</dbReference>
<dbReference type="NCBIfam" id="TIGR02532">
    <property type="entry name" value="IV_pilin_GFxxxE"/>
    <property type="match status" value="1"/>
</dbReference>
<protein>
    <submittedName>
        <fullName evidence="2">Prepilin-type N-terminal cleavage/methylation domain</fullName>
    </submittedName>
</protein>
<dbReference type="EMBL" id="HF951689">
    <property type="protein sequence ID" value="CCW36431.1"/>
    <property type="molecule type" value="Genomic_DNA"/>
</dbReference>
<accession>S0EZN3</accession>
<evidence type="ECO:0000313" key="2">
    <source>
        <dbReference type="EMBL" id="CCW36431.1"/>
    </source>
</evidence>
<dbReference type="Pfam" id="PF07596">
    <property type="entry name" value="SBP_bac_10"/>
    <property type="match status" value="1"/>
</dbReference>
<dbReference type="STRING" id="454171.CP488_01453"/>
<dbReference type="AlphaFoldDB" id="S0EZN3"/>
<proteinExistence type="predicted"/>
<name>S0EZN3_CHTCT</name>
<dbReference type="KEGG" id="ccz:CCALI_02638"/>
<organism evidence="2 3">
    <name type="scientific">Chthonomonas calidirosea (strain DSM 23976 / ICMP 18418 / T49)</name>
    <dbReference type="NCBI Taxonomy" id="1303518"/>
    <lineage>
        <taxon>Bacteria</taxon>
        <taxon>Bacillati</taxon>
        <taxon>Armatimonadota</taxon>
        <taxon>Chthonomonadia</taxon>
        <taxon>Chthonomonadales</taxon>
        <taxon>Chthonomonadaceae</taxon>
        <taxon>Chthonomonas</taxon>
    </lineage>
</organism>
<dbReference type="RefSeq" id="WP_016483940.1">
    <property type="nucleotide sequence ID" value="NC_021487.1"/>
</dbReference>
<dbReference type="Proteomes" id="UP000014227">
    <property type="component" value="Chromosome I"/>
</dbReference>
<dbReference type="HOGENOM" id="CLU_041661_1_1_0"/>
<dbReference type="Gene3D" id="3.30.700.10">
    <property type="entry name" value="Glycoprotein, Type 4 Pilin"/>
    <property type="match status" value="1"/>
</dbReference>
<dbReference type="InterPro" id="IPR045584">
    <property type="entry name" value="Pilin-like"/>
</dbReference>
<sequence length="301" mass="32821">MKRLVRGFTLIELLVVIAIIAILAAILFPVFAQAREKARAITCISNLHQIGLATIMYTQDYDETMPMVSHVRLPGGIKTPTNPNGLIIQDYYVILQPYIKNVDMFYCPDRTDWPLRRNGKPYCEDGINPRHVCLGYGYNQGLVSDGGYGVVGPDQPDPGNPGSSYRPGRAIAEFANPASLAVFGDSYDTPTYSITADNIFSTLPDGFSTSNIRHMQMLGFCFADGHAKPIKFTAAEYSGYGLVGLPANKQDAFDFCYSPDAVGNYAIGGNTPVFPSYPLQSDGETCAQAVDDLYSHSTVNP</sequence>
<dbReference type="PANTHER" id="PTHR30093">
    <property type="entry name" value="GENERAL SECRETION PATHWAY PROTEIN G"/>
    <property type="match status" value="1"/>
</dbReference>
<feature type="domain" description="DUF1559" evidence="1">
    <location>
        <begin position="33"/>
        <end position="81"/>
    </location>
</feature>
<dbReference type="Pfam" id="PF07963">
    <property type="entry name" value="N_methyl"/>
    <property type="match status" value="1"/>
</dbReference>
<dbReference type="eggNOG" id="COG2165">
    <property type="taxonomic scope" value="Bacteria"/>
</dbReference>
<dbReference type="PATRIC" id="fig|1303518.3.peg.2742"/>
<evidence type="ECO:0000313" key="3">
    <source>
        <dbReference type="Proteomes" id="UP000014227"/>
    </source>
</evidence>